<dbReference type="AlphaFoldDB" id="A0A7Y9DN97"/>
<proteinExistence type="inferred from homology"/>
<keyword evidence="2" id="KW-0328">Glycosyltransferase</keyword>
<protein>
    <submittedName>
        <fullName evidence="5">GT2 family glycosyltransferase</fullName>
    </submittedName>
</protein>
<dbReference type="GO" id="GO:0016757">
    <property type="term" value="F:glycosyltransferase activity"/>
    <property type="evidence" value="ECO:0007669"/>
    <property type="project" value="UniProtKB-KW"/>
</dbReference>
<keyword evidence="3 5" id="KW-0808">Transferase</keyword>
<sequence>MPAPERAPGATVVVATRDRAADLRVTLPRHAAEVVVVDNGSTDDTPAVLAAEAARRRAAGEPGLRTLRPGQNLGATARNLGVAAARTEVVAFADDDSWWAPGSLQRAEQLFAEHPRLAVLAARTLVGPAEELDPVCLDMASAPWGRAPDLPGPHVTGFVACATVVRRDAFLATGGFDRVVHFGGEEERVTYDLLAAGWGLAYVDDVVAHHHPSPSRGTAQQRRELLQRNALLTAWMRRPLRVAARSTVGSFLAGGEARRGALAAVPRVPAALRQRRGTSPVVEERLAVRG</sequence>
<keyword evidence="6" id="KW-1185">Reference proteome</keyword>
<dbReference type="Gene3D" id="3.90.550.10">
    <property type="entry name" value="Spore Coat Polysaccharide Biosynthesis Protein SpsA, Chain A"/>
    <property type="match status" value="1"/>
</dbReference>
<gene>
    <name evidence="5" type="ORF">BJ968_003282</name>
</gene>
<comment type="similarity">
    <text evidence="1">Belongs to the glycosyltransferase 2 family.</text>
</comment>
<accession>A0A7Y9DN97</accession>
<dbReference type="Pfam" id="PF00535">
    <property type="entry name" value="Glycos_transf_2"/>
    <property type="match status" value="1"/>
</dbReference>
<organism evidence="5 6">
    <name type="scientific">Kineococcus aurantiacus</name>
    <dbReference type="NCBI Taxonomy" id="37633"/>
    <lineage>
        <taxon>Bacteria</taxon>
        <taxon>Bacillati</taxon>
        <taxon>Actinomycetota</taxon>
        <taxon>Actinomycetes</taxon>
        <taxon>Kineosporiales</taxon>
        <taxon>Kineosporiaceae</taxon>
        <taxon>Kineococcus</taxon>
    </lineage>
</organism>
<dbReference type="InterPro" id="IPR029044">
    <property type="entry name" value="Nucleotide-diphossugar_trans"/>
</dbReference>
<dbReference type="PANTHER" id="PTHR43685">
    <property type="entry name" value="GLYCOSYLTRANSFERASE"/>
    <property type="match status" value="1"/>
</dbReference>
<dbReference type="EMBL" id="JACCBB010000001">
    <property type="protein sequence ID" value="NYD23742.1"/>
    <property type="molecule type" value="Genomic_DNA"/>
</dbReference>
<feature type="domain" description="Glycosyltransferase 2-like" evidence="4">
    <location>
        <begin position="21"/>
        <end position="170"/>
    </location>
</feature>
<dbReference type="Proteomes" id="UP000521922">
    <property type="component" value="Unassembled WGS sequence"/>
</dbReference>
<evidence type="ECO:0000256" key="2">
    <source>
        <dbReference type="ARBA" id="ARBA00022676"/>
    </source>
</evidence>
<evidence type="ECO:0000256" key="1">
    <source>
        <dbReference type="ARBA" id="ARBA00006739"/>
    </source>
</evidence>
<evidence type="ECO:0000313" key="5">
    <source>
        <dbReference type="EMBL" id="NYD23742.1"/>
    </source>
</evidence>
<evidence type="ECO:0000313" key="6">
    <source>
        <dbReference type="Proteomes" id="UP000521922"/>
    </source>
</evidence>
<dbReference type="InterPro" id="IPR001173">
    <property type="entry name" value="Glyco_trans_2-like"/>
</dbReference>
<reference evidence="5 6" key="1">
    <citation type="submission" date="2020-07" db="EMBL/GenBank/DDBJ databases">
        <title>Sequencing the genomes of 1000 actinobacteria strains.</title>
        <authorList>
            <person name="Klenk H.-P."/>
        </authorList>
    </citation>
    <scope>NUCLEOTIDE SEQUENCE [LARGE SCALE GENOMIC DNA]</scope>
    <source>
        <strain evidence="5 6">DSM 7487</strain>
    </source>
</reference>
<dbReference type="PANTHER" id="PTHR43685:SF5">
    <property type="entry name" value="GLYCOSYLTRANSFERASE EPSE-RELATED"/>
    <property type="match status" value="1"/>
</dbReference>
<evidence type="ECO:0000259" key="4">
    <source>
        <dbReference type="Pfam" id="PF00535"/>
    </source>
</evidence>
<dbReference type="InterPro" id="IPR050834">
    <property type="entry name" value="Glycosyltransf_2"/>
</dbReference>
<comment type="caution">
    <text evidence="5">The sequence shown here is derived from an EMBL/GenBank/DDBJ whole genome shotgun (WGS) entry which is preliminary data.</text>
</comment>
<name>A0A7Y9DN97_9ACTN</name>
<dbReference type="RefSeq" id="WP_179753677.1">
    <property type="nucleotide sequence ID" value="NZ_BAAAGN010000003.1"/>
</dbReference>
<dbReference type="SUPFAM" id="SSF53448">
    <property type="entry name" value="Nucleotide-diphospho-sugar transferases"/>
    <property type="match status" value="1"/>
</dbReference>
<evidence type="ECO:0000256" key="3">
    <source>
        <dbReference type="ARBA" id="ARBA00022679"/>
    </source>
</evidence>